<evidence type="ECO:0000313" key="2">
    <source>
        <dbReference type="Proteomes" id="UP001595799"/>
    </source>
</evidence>
<dbReference type="EMBL" id="JBHSCW010000001">
    <property type="protein sequence ID" value="MFC4350400.1"/>
    <property type="molecule type" value="Genomic_DNA"/>
</dbReference>
<sequence>MLVLDGSGSMWGQIDGVGRYADVENFVIARLYRQGNSNDDMHLQLLAVSNGNETKQAVQIAGDLRGYDLEQLLKDFEEKGAELTLSKRGREYQASLSMNGWTLQADGPESVETDPVTVLRSMGDPVLFSGTWGSEQTISEFNRIEILEVE</sequence>
<dbReference type="RefSeq" id="WP_382420738.1">
    <property type="nucleotide sequence ID" value="NZ_JBHSCW010000001.1"/>
</dbReference>
<organism evidence="1 2">
    <name type="scientific">Fodinicurvata halophila</name>
    <dbReference type="NCBI Taxonomy" id="1419723"/>
    <lineage>
        <taxon>Bacteria</taxon>
        <taxon>Pseudomonadati</taxon>
        <taxon>Pseudomonadota</taxon>
        <taxon>Alphaproteobacteria</taxon>
        <taxon>Rhodospirillales</taxon>
        <taxon>Rhodovibrionaceae</taxon>
        <taxon>Fodinicurvata</taxon>
    </lineage>
</organism>
<keyword evidence="2" id="KW-1185">Reference proteome</keyword>
<reference evidence="2" key="1">
    <citation type="journal article" date="2019" name="Int. J. Syst. Evol. Microbiol.">
        <title>The Global Catalogue of Microorganisms (GCM) 10K type strain sequencing project: providing services to taxonomists for standard genome sequencing and annotation.</title>
        <authorList>
            <consortium name="The Broad Institute Genomics Platform"/>
            <consortium name="The Broad Institute Genome Sequencing Center for Infectious Disease"/>
            <person name="Wu L."/>
            <person name="Ma J."/>
        </authorList>
    </citation>
    <scope>NUCLEOTIDE SEQUENCE [LARGE SCALE GENOMIC DNA]</scope>
    <source>
        <strain evidence="2">CECT 8472</strain>
    </source>
</reference>
<gene>
    <name evidence="1" type="ORF">ACFOW6_02460</name>
</gene>
<dbReference type="Proteomes" id="UP001595799">
    <property type="component" value="Unassembled WGS sequence"/>
</dbReference>
<proteinExistence type="predicted"/>
<accession>A0ABV8UHK1</accession>
<evidence type="ECO:0000313" key="1">
    <source>
        <dbReference type="EMBL" id="MFC4350400.1"/>
    </source>
</evidence>
<comment type="caution">
    <text evidence="1">The sequence shown here is derived from an EMBL/GenBank/DDBJ whole genome shotgun (WGS) entry which is preliminary data.</text>
</comment>
<evidence type="ECO:0008006" key="3">
    <source>
        <dbReference type="Google" id="ProtNLM"/>
    </source>
</evidence>
<name>A0ABV8UHK1_9PROT</name>
<protein>
    <recommendedName>
        <fullName evidence="3">VWFA domain-containing protein</fullName>
    </recommendedName>
</protein>